<feature type="region of interest" description="Disordered" evidence="2">
    <location>
        <begin position="1"/>
        <end position="49"/>
    </location>
</feature>
<dbReference type="AlphaFoldDB" id="A0A8R1TK90"/>
<dbReference type="PANTHER" id="PTHR12832">
    <property type="entry name" value="TESTIS-SPECIFIC PROTEIN PBS13 T-COMPLEX 11"/>
    <property type="match status" value="1"/>
</dbReference>
<proteinExistence type="inferred from homology"/>
<dbReference type="GO" id="GO:0007165">
    <property type="term" value="P:signal transduction"/>
    <property type="evidence" value="ECO:0007669"/>
    <property type="project" value="TreeGrafter"/>
</dbReference>
<feature type="compositionally biased region" description="Polar residues" evidence="2">
    <location>
        <begin position="25"/>
        <end position="40"/>
    </location>
</feature>
<evidence type="ECO:0000313" key="3">
    <source>
        <dbReference type="EnsemblMetazoa" id="OVOC10904.1"/>
    </source>
</evidence>
<keyword evidence="4" id="KW-1185">Reference proteome</keyword>
<accession>A0A8R1TK90</accession>
<dbReference type="EnsemblMetazoa" id="OVOC10904.1">
    <property type="protein sequence ID" value="OVOC10904.1"/>
    <property type="gene ID" value="WBGene00247713"/>
</dbReference>
<dbReference type="EMBL" id="CMVM020000346">
    <property type="status" value="NOT_ANNOTATED_CDS"/>
    <property type="molecule type" value="Genomic_DNA"/>
</dbReference>
<dbReference type="Pfam" id="PF05794">
    <property type="entry name" value="Tcp11"/>
    <property type="match status" value="1"/>
</dbReference>
<reference evidence="3" key="2">
    <citation type="submission" date="2022-06" db="UniProtKB">
        <authorList>
            <consortium name="EnsemblMetazoa"/>
        </authorList>
    </citation>
    <scope>IDENTIFICATION</scope>
</reference>
<reference evidence="4" key="1">
    <citation type="submission" date="2013-10" db="EMBL/GenBank/DDBJ databases">
        <title>Genome sequencing of Onchocerca volvulus.</title>
        <authorList>
            <person name="Cotton J."/>
            <person name="Tsai J."/>
            <person name="Stanley E."/>
            <person name="Tracey A."/>
            <person name="Holroyd N."/>
            <person name="Lustigman S."/>
            <person name="Berriman M."/>
        </authorList>
    </citation>
    <scope>NUCLEOTIDE SEQUENCE</scope>
</reference>
<evidence type="ECO:0000313" key="4">
    <source>
        <dbReference type="Proteomes" id="UP000024404"/>
    </source>
</evidence>
<dbReference type="InterPro" id="IPR008862">
    <property type="entry name" value="Tcp11"/>
</dbReference>
<dbReference type="PANTHER" id="PTHR12832:SF11">
    <property type="entry name" value="LD23868P"/>
    <property type="match status" value="1"/>
</dbReference>
<comment type="similarity">
    <text evidence="1">Belongs to the TCP11 family.</text>
</comment>
<organism evidence="3 4">
    <name type="scientific">Onchocerca volvulus</name>
    <dbReference type="NCBI Taxonomy" id="6282"/>
    <lineage>
        <taxon>Eukaryota</taxon>
        <taxon>Metazoa</taxon>
        <taxon>Ecdysozoa</taxon>
        <taxon>Nematoda</taxon>
        <taxon>Chromadorea</taxon>
        <taxon>Rhabditida</taxon>
        <taxon>Spirurina</taxon>
        <taxon>Spiruromorpha</taxon>
        <taxon>Filarioidea</taxon>
        <taxon>Onchocercidae</taxon>
        <taxon>Onchocerca</taxon>
    </lineage>
</organism>
<evidence type="ECO:0000256" key="1">
    <source>
        <dbReference type="ARBA" id="ARBA00010954"/>
    </source>
</evidence>
<name>A0A8R1TK90_ONCVO</name>
<sequence>MSSEDEKKEVETNDSAHDDSKIDILQSTVPLEDMSSSNDTGTKRKRSDLNIPITSTTNLPTWVAGASPAKFVSMDELMKMSAALENMALVHEIALNPEFVIQKNSTDLVQQTVEDCMKKAYWDKLREELARIPPDYSYALILLDDIKKMILNLLTEQHVRLRSEVECMLDIDLLKQQAENKCLDVRQLFENIVELLSRLCAPARDKLVNDLREKIDNVDIGICELLDLMKLDMANFFMQVNRSVLEEHSAEYERRQFMMLLEKNPELELSTMSWLRRHISVDNTDGPLAKKSFENLNNSEVSSIISDAYMELLEWDFRNAYPETLKIDRLRLEAIAIKYLQLIICTSCVLVSCNLAGKDVVQVKDFKTNLKNDIVVITNDIDKSNLMDRLEAVSVLCNDKILKCCKTININWTKERSAELREQILEIRNCANHVRKLIRDRMHNFILSMISNRVPFYQQRFPSGLSIIHAELSALTARFIRIKTMAFYFALMNISKTTFDNSTKRRSLSLSHNHDHLQRSNRRRCTIISYGANGLQKQGELSSQTCQGRREFYKVEKNSKPIRNDIQEKKVMFEKREFGKKAIQVDNFLKSHASLDEDKKTNANCKGEDTALHAKRLVTTFHNVNVKHKQRNVVEKSLSIWKTPFSGDVVDAWLLNKKRSNSGHEAKVEKYPLGLSACSDHVKRVNDQIITLSTVQNNELIENKLFLSAPLRKRNFWKPANLLRRRSASDIPLKYTWSYFNPGFHFVEDEFKAQDSDCNTAIPTDNNYIFSSYIYSERLSPLDDF</sequence>
<evidence type="ECO:0000256" key="2">
    <source>
        <dbReference type="SAM" id="MobiDB-lite"/>
    </source>
</evidence>
<dbReference type="Proteomes" id="UP000024404">
    <property type="component" value="Unassembled WGS sequence"/>
</dbReference>
<evidence type="ECO:0008006" key="5">
    <source>
        <dbReference type="Google" id="ProtNLM"/>
    </source>
</evidence>
<feature type="compositionally biased region" description="Basic and acidic residues" evidence="2">
    <location>
        <begin position="1"/>
        <end position="22"/>
    </location>
</feature>
<dbReference type="OMA" id="DIGICEL"/>
<protein>
    <recommendedName>
        <fullName evidence="5">T-complex protein 11-like protein 1</fullName>
    </recommendedName>
</protein>